<name>A0ABT1ELJ4_9FIRM</name>
<accession>A0ABT1ELJ4</accession>
<dbReference type="Proteomes" id="UP001523565">
    <property type="component" value="Unassembled WGS sequence"/>
</dbReference>
<protein>
    <submittedName>
        <fullName evidence="1">Type II toxin-antitoxin system RnlB family antitoxin</fullName>
    </submittedName>
</protein>
<reference evidence="1 2" key="1">
    <citation type="journal article" date="2022" name="Genome Biol. Evol.">
        <title>Host diet, physiology and behaviors set the stage for Lachnospiraceae cladogenesis.</title>
        <authorList>
            <person name="Vera-Ponce De Leon A."/>
            <person name="Schneider M."/>
            <person name="Jahnes B.C."/>
            <person name="Sadowski V."/>
            <person name="Camuy-Velez L.A."/>
            <person name="Duan J."/>
            <person name="Sabree Z.L."/>
        </authorList>
    </citation>
    <scope>NUCLEOTIDE SEQUENCE [LARGE SCALE GENOMIC DNA]</scope>
    <source>
        <strain evidence="1 2">PAL227</strain>
    </source>
</reference>
<sequence>MKKYILTHIDDSEYACIVTILDYEIRLSYYLSELWFPFNAELRKKVLVDLALKSGVDEFRFVDFPICQNGKIDISRHAYVNVETRVESMANEVLCENSEIVNNSILSEEKKRKILSVC</sequence>
<gene>
    <name evidence="1" type="ORF">NK118_15045</name>
</gene>
<proteinExistence type="predicted"/>
<organism evidence="1 2">
    <name type="scientific">Ohessyouella blattaphilus</name>
    <dbReference type="NCBI Taxonomy" id="2949333"/>
    <lineage>
        <taxon>Bacteria</taxon>
        <taxon>Bacillati</taxon>
        <taxon>Bacillota</taxon>
        <taxon>Clostridia</taxon>
        <taxon>Lachnospirales</taxon>
        <taxon>Lachnospiraceae</taxon>
        <taxon>Ohessyouella</taxon>
    </lineage>
</organism>
<dbReference type="Pfam" id="PF15933">
    <property type="entry name" value="RnlB_antitoxin"/>
    <property type="match status" value="1"/>
</dbReference>
<comment type="caution">
    <text evidence="1">The sequence shown here is derived from an EMBL/GenBank/DDBJ whole genome shotgun (WGS) entry which is preliminary data.</text>
</comment>
<dbReference type="EMBL" id="JAMZFV010000051">
    <property type="protein sequence ID" value="MCP1111560.1"/>
    <property type="molecule type" value="Genomic_DNA"/>
</dbReference>
<dbReference type="RefSeq" id="WP_262070417.1">
    <property type="nucleotide sequence ID" value="NZ_JAMXOC010000051.1"/>
</dbReference>
<keyword evidence="2" id="KW-1185">Reference proteome</keyword>
<evidence type="ECO:0000313" key="1">
    <source>
        <dbReference type="EMBL" id="MCP1111560.1"/>
    </source>
</evidence>
<evidence type="ECO:0000313" key="2">
    <source>
        <dbReference type="Proteomes" id="UP001523565"/>
    </source>
</evidence>
<dbReference type="InterPro" id="IPR031834">
    <property type="entry name" value="RnlB/LsoB_antitoxin"/>
</dbReference>